<evidence type="ECO:0000313" key="2">
    <source>
        <dbReference type="EMBL" id="SMO96247.1"/>
    </source>
</evidence>
<accession>A0A521FJ66</accession>
<dbReference type="Proteomes" id="UP000320300">
    <property type="component" value="Unassembled WGS sequence"/>
</dbReference>
<feature type="domain" description="Carbohydrate-binding" evidence="1">
    <location>
        <begin position="30"/>
        <end position="220"/>
    </location>
</feature>
<name>A0A521FJ66_9SPHI</name>
<evidence type="ECO:0000259" key="1">
    <source>
        <dbReference type="Pfam" id="PF16011"/>
    </source>
</evidence>
<dbReference type="Gene3D" id="2.60.40.1190">
    <property type="match status" value="1"/>
</dbReference>
<dbReference type="GO" id="GO:0030246">
    <property type="term" value="F:carbohydrate binding"/>
    <property type="evidence" value="ECO:0007669"/>
    <property type="project" value="InterPro"/>
</dbReference>
<dbReference type="CDD" id="cd09620">
    <property type="entry name" value="CBM9_like_3"/>
    <property type="match status" value="1"/>
</dbReference>
<dbReference type="EMBL" id="FXTN01000013">
    <property type="protein sequence ID" value="SMO96247.1"/>
    <property type="molecule type" value="Genomic_DNA"/>
</dbReference>
<dbReference type="GO" id="GO:0004553">
    <property type="term" value="F:hydrolase activity, hydrolyzing O-glycosyl compounds"/>
    <property type="evidence" value="ECO:0007669"/>
    <property type="project" value="InterPro"/>
</dbReference>
<dbReference type="RefSeq" id="WP_142530459.1">
    <property type="nucleotide sequence ID" value="NZ_CBCSJO010000012.1"/>
</dbReference>
<protein>
    <submittedName>
        <fullName evidence="2">Carbohydrate-binding family 9</fullName>
    </submittedName>
</protein>
<proteinExistence type="predicted"/>
<organism evidence="2 3">
    <name type="scientific">Pedobacter westerhofensis</name>
    <dbReference type="NCBI Taxonomy" id="425512"/>
    <lineage>
        <taxon>Bacteria</taxon>
        <taxon>Pseudomonadati</taxon>
        <taxon>Bacteroidota</taxon>
        <taxon>Sphingobacteriia</taxon>
        <taxon>Sphingobacteriales</taxon>
        <taxon>Sphingobacteriaceae</taxon>
        <taxon>Pedobacter</taxon>
    </lineage>
</organism>
<dbReference type="OrthoDB" id="9801646at2"/>
<keyword evidence="3" id="KW-1185">Reference proteome</keyword>
<evidence type="ECO:0000313" key="3">
    <source>
        <dbReference type="Proteomes" id="UP000320300"/>
    </source>
</evidence>
<dbReference type="InterPro" id="IPR010502">
    <property type="entry name" value="Carb-bd_dom_fam9"/>
</dbReference>
<dbReference type="GO" id="GO:0016052">
    <property type="term" value="P:carbohydrate catabolic process"/>
    <property type="evidence" value="ECO:0007669"/>
    <property type="project" value="InterPro"/>
</dbReference>
<dbReference type="AlphaFoldDB" id="A0A521FJ66"/>
<gene>
    <name evidence="2" type="ORF">SAMN06265348_11321</name>
</gene>
<sequence>MFNEELKQDKVTCIPFFKGKLQSDFNKLVLFLDSLHQQKLKASHWTDLKIIPKASFVMCYTPDSVCLKYDISEPYFKADYRHTNDPVSEDSCVELFISFGEDVNYYNLEFNALGTCLAAYGSGRNDRQRLPEELIAGIQHVQAWKVYIPEHNNYQWTLTLNIPLQVFCYSNLSSLDGSTARANVYKCGDQLIEPHYLMWNDIKTDQPDYHQPEYFRKISFEQLQDKKQ</sequence>
<dbReference type="SUPFAM" id="SSF49344">
    <property type="entry name" value="CBD9-like"/>
    <property type="match status" value="1"/>
</dbReference>
<dbReference type="Pfam" id="PF16011">
    <property type="entry name" value="CBM9_2"/>
    <property type="match status" value="1"/>
</dbReference>
<reference evidence="2 3" key="1">
    <citation type="submission" date="2017-05" db="EMBL/GenBank/DDBJ databases">
        <authorList>
            <person name="Varghese N."/>
            <person name="Submissions S."/>
        </authorList>
    </citation>
    <scope>NUCLEOTIDE SEQUENCE [LARGE SCALE GENOMIC DNA]</scope>
    <source>
        <strain evidence="2 3">DSM 19036</strain>
    </source>
</reference>